<accession>A0AAE0LGU8</accession>
<dbReference type="CDD" id="cd20404">
    <property type="entry name" value="Tudor_Agenet_AtEML-like"/>
    <property type="match status" value="1"/>
</dbReference>
<proteinExistence type="predicted"/>
<feature type="region of interest" description="Disordered" evidence="1">
    <location>
        <begin position="151"/>
        <end position="178"/>
    </location>
</feature>
<evidence type="ECO:0000259" key="2">
    <source>
        <dbReference type="SMART" id="SM00333"/>
    </source>
</evidence>
<comment type="caution">
    <text evidence="3">The sequence shown here is derived from an EMBL/GenBank/DDBJ whole genome shotgun (WGS) entry which is preliminary data.</text>
</comment>
<dbReference type="AlphaFoldDB" id="A0AAE0LGU8"/>
<evidence type="ECO:0000256" key="1">
    <source>
        <dbReference type="SAM" id="MobiDB-lite"/>
    </source>
</evidence>
<dbReference type="Gene3D" id="2.30.30.140">
    <property type="match status" value="1"/>
</dbReference>
<gene>
    <name evidence="3" type="ORF">CYMTET_8071</name>
</gene>
<reference evidence="3 4" key="1">
    <citation type="journal article" date="2015" name="Genome Biol. Evol.">
        <title>Comparative Genomics of a Bacterivorous Green Alga Reveals Evolutionary Causalities and Consequences of Phago-Mixotrophic Mode of Nutrition.</title>
        <authorList>
            <person name="Burns J.A."/>
            <person name="Paasch A."/>
            <person name="Narechania A."/>
            <person name="Kim E."/>
        </authorList>
    </citation>
    <scope>NUCLEOTIDE SEQUENCE [LARGE SCALE GENOMIC DNA]</scope>
    <source>
        <strain evidence="3 4">PLY_AMNH</strain>
    </source>
</reference>
<name>A0AAE0LGU8_9CHLO</name>
<dbReference type="SMART" id="SM00333">
    <property type="entry name" value="TUDOR"/>
    <property type="match status" value="1"/>
</dbReference>
<dbReference type="Proteomes" id="UP001190700">
    <property type="component" value="Unassembled WGS sequence"/>
</dbReference>
<protein>
    <recommendedName>
        <fullName evidence="2">Tudor domain-containing protein</fullName>
    </recommendedName>
</protein>
<keyword evidence="4" id="KW-1185">Reference proteome</keyword>
<organism evidence="3 4">
    <name type="scientific">Cymbomonas tetramitiformis</name>
    <dbReference type="NCBI Taxonomy" id="36881"/>
    <lineage>
        <taxon>Eukaryota</taxon>
        <taxon>Viridiplantae</taxon>
        <taxon>Chlorophyta</taxon>
        <taxon>Pyramimonadophyceae</taxon>
        <taxon>Pyramimonadales</taxon>
        <taxon>Pyramimonadaceae</taxon>
        <taxon>Cymbomonas</taxon>
    </lineage>
</organism>
<dbReference type="EMBL" id="LGRX02002385">
    <property type="protein sequence ID" value="KAK3284270.1"/>
    <property type="molecule type" value="Genomic_DNA"/>
</dbReference>
<sequence length="178" mass="20668">MQLPRYYGQWWDPRCEGVDALAYDWGGENYWINPLWGLSDEVARKLREEGAGGTVVVPYWSGQSWFREPEAIAKEVVMLPRRRDLFAPSRLDGSELLAWPVPAEGARLEVSWPLDDEWYKGTVTDVAGTGQHHIQYDDGDKEWLQLSEELTRPERQEVEEDNDGAPMDEWTSALRERW</sequence>
<dbReference type="InterPro" id="IPR002999">
    <property type="entry name" value="Tudor"/>
</dbReference>
<feature type="domain" description="Tudor" evidence="2">
    <location>
        <begin position="100"/>
        <end position="157"/>
    </location>
</feature>
<dbReference type="SUPFAM" id="SSF63748">
    <property type="entry name" value="Tudor/PWWP/MBT"/>
    <property type="match status" value="1"/>
</dbReference>
<evidence type="ECO:0000313" key="3">
    <source>
        <dbReference type="EMBL" id="KAK3284270.1"/>
    </source>
</evidence>
<evidence type="ECO:0000313" key="4">
    <source>
        <dbReference type="Proteomes" id="UP001190700"/>
    </source>
</evidence>